<dbReference type="Pfam" id="PF12787">
    <property type="entry name" value="EcsC"/>
    <property type="match status" value="1"/>
</dbReference>
<evidence type="ECO:0000313" key="2">
    <source>
        <dbReference type="Proteomes" id="UP000324233"/>
    </source>
</evidence>
<dbReference type="Proteomes" id="UP000324233">
    <property type="component" value="Chromosome"/>
</dbReference>
<accession>A0A5B9WAH5</accession>
<dbReference type="KEGG" id="agv:OJF2_58360"/>
<evidence type="ECO:0000313" key="1">
    <source>
        <dbReference type="EMBL" id="QEH37249.1"/>
    </source>
</evidence>
<organism evidence="1 2">
    <name type="scientific">Aquisphaera giovannonii</name>
    <dbReference type="NCBI Taxonomy" id="406548"/>
    <lineage>
        <taxon>Bacteria</taxon>
        <taxon>Pseudomonadati</taxon>
        <taxon>Planctomycetota</taxon>
        <taxon>Planctomycetia</taxon>
        <taxon>Isosphaerales</taxon>
        <taxon>Isosphaeraceae</taxon>
        <taxon>Aquisphaera</taxon>
    </lineage>
</organism>
<name>A0A5B9WAH5_9BACT</name>
<gene>
    <name evidence="1" type="ORF">OJF2_58360</name>
</gene>
<dbReference type="PANTHER" id="PTHR41260:SF1">
    <property type="entry name" value="PROTEIN ECSC"/>
    <property type="match status" value="1"/>
</dbReference>
<dbReference type="PANTHER" id="PTHR41260">
    <property type="entry name" value="PROTEIN ECSC"/>
    <property type="match status" value="1"/>
</dbReference>
<sequence length="356" mass="38616">MQTSSLTSYEAGQVAEIAAWKARRPGLIRRAAESVKWPLDHLLTKFLPAEEARKLFTRAHKAADWDLGRDAFRRALNLEDIGRLRDGPLEHCDDLVVRVRDLSRELITSESLLANAGGIATELLELPSEILLALRTVHRVAACYGYELRGSQSETLVLAIVGLSLLTDPRERLRARRLIRELEDASCPAGDEQELSGIAERRLGSELREDLAEEVGASLLEDKLGEGIPFLGAALGVLLDNEFISAVEESSRRTFQERWLREHGKVDEIPPAAAEATIPLRRRLADAVYSAGYAVGFGVVFPASLVSRACAAVLPAPAAEGLADGSLAARRDAENLLSSASVAVPARVDPLANGVH</sequence>
<dbReference type="RefSeq" id="WP_148596835.1">
    <property type="nucleotide sequence ID" value="NZ_CP042997.1"/>
</dbReference>
<dbReference type="OrthoDB" id="1238772at2"/>
<protein>
    <submittedName>
        <fullName evidence="1">EcsC protein family protein</fullName>
    </submittedName>
</protein>
<keyword evidence="2" id="KW-1185">Reference proteome</keyword>
<proteinExistence type="predicted"/>
<dbReference type="EMBL" id="CP042997">
    <property type="protein sequence ID" value="QEH37249.1"/>
    <property type="molecule type" value="Genomic_DNA"/>
</dbReference>
<dbReference type="InterPro" id="IPR024787">
    <property type="entry name" value="EcsC"/>
</dbReference>
<reference evidence="1 2" key="1">
    <citation type="submission" date="2019-08" db="EMBL/GenBank/DDBJ databases">
        <title>Deep-cultivation of Planctomycetes and their phenomic and genomic characterization uncovers novel biology.</title>
        <authorList>
            <person name="Wiegand S."/>
            <person name="Jogler M."/>
            <person name="Boedeker C."/>
            <person name="Pinto D."/>
            <person name="Vollmers J."/>
            <person name="Rivas-Marin E."/>
            <person name="Kohn T."/>
            <person name="Peeters S.H."/>
            <person name="Heuer A."/>
            <person name="Rast P."/>
            <person name="Oberbeckmann S."/>
            <person name="Bunk B."/>
            <person name="Jeske O."/>
            <person name="Meyerdierks A."/>
            <person name="Storesund J.E."/>
            <person name="Kallscheuer N."/>
            <person name="Luecker S."/>
            <person name="Lage O.M."/>
            <person name="Pohl T."/>
            <person name="Merkel B.J."/>
            <person name="Hornburger P."/>
            <person name="Mueller R.-W."/>
            <person name="Bruemmer F."/>
            <person name="Labrenz M."/>
            <person name="Spormann A.M."/>
            <person name="Op den Camp H."/>
            <person name="Overmann J."/>
            <person name="Amann R."/>
            <person name="Jetten M.S.M."/>
            <person name="Mascher T."/>
            <person name="Medema M.H."/>
            <person name="Devos D.P."/>
            <person name="Kaster A.-K."/>
            <person name="Ovreas L."/>
            <person name="Rohde M."/>
            <person name="Galperin M.Y."/>
            <person name="Jogler C."/>
        </authorList>
    </citation>
    <scope>NUCLEOTIDE SEQUENCE [LARGE SCALE GENOMIC DNA]</scope>
    <source>
        <strain evidence="1 2">OJF2</strain>
    </source>
</reference>
<dbReference type="AlphaFoldDB" id="A0A5B9WAH5"/>